<dbReference type="EMBL" id="JAIWQS010000006">
    <property type="protein sequence ID" value="KAJ8762145.1"/>
    <property type="molecule type" value="Genomic_DNA"/>
</dbReference>
<dbReference type="GO" id="GO:0090575">
    <property type="term" value="C:RNA polymerase II transcription regulator complex"/>
    <property type="evidence" value="ECO:0007669"/>
    <property type="project" value="TreeGrafter"/>
</dbReference>
<dbReference type="FunFam" id="1.10.10.10:FF:000008">
    <property type="entry name" value="E2F transcription factor 1"/>
    <property type="match status" value="1"/>
</dbReference>
<evidence type="ECO:0000256" key="5">
    <source>
        <dbReference type="ARBA" id="ARBA00023306"/>
    </source>
</evidence>
<dbReference type="PANTHER" id="PTHR12081">
    <property type="entry name" value="TRANSCRIPTION FACTOR E2F"/>
    <property type="match status" value="1"/>
</dbReference>
<dbReference type="Proteomes" id="UP001159364">
    <property type="component" value="Linkage Group LG06"/>
</dbReference>
<evidence type="ECO:0000256" key="7">
    <source>
        <dbReference type="SAM" id="Coils"/>
    </source>
</evidence>
<dbReference type="Pfam" id="PF02319">
    <property type="entry name" value="WHD_E2F_TDP"/>
    <property type="match status" value="1"/>
</dbReference>
<dbReference type="SMART" id="SM01372">
    <property type="entry name" value="E2F_TDP"/>
    <property type="match status" value="1"/>
</dbReference>
<comment type="subcellular location">
    <subcellularLocation>
        <location evidence="6">Nucleus</location>
    </subcellularLocation>
</comment>
<feature type="compositionally biased region" description="Polar residues" evidence="8">
    <location>
        <begin position="138"/>
        <end position="148"/>
    </location>
</feature>
<evidence type="ECO:0000256" key="1">
    <source>
        <dbReference type="ARBA" id="ARBA00010940"/>
    </source>
</evidence>
<dbReference type="InterPro" id="IPR037241">
    <property type="entry name" value="E2F-DP_heterodim"/>
</dbReference>
<feature type="domain" description="E2F/DP family winged-helix DNA-binding" evidence="9">
    <location>
        <begin position="160"/>
        <end position="225"/>
    </location>
</feature>
<proteinExistence type="inferred from homology"/>
<evidence type="ECO:0000256" key="6">
    <source>
        <dbReference type="RuleBase" id="RU003796"/>
    </source>
</evidence>
<dbReference type="SUPFAM" id="SSF144074">
    <property type="entry name" value="E2F-DP heterodimerization region"/>
    <property type="match status" value="1"/>
</dbReference>
<dbReference type="Pfam" id="PF16421">
    <property type="entry name" value="E2F_CC-MB"/>
    <property type="match status" value="1"/>
</dbReference>
<dbReference type="PANTHER" id="PTHR12081:SF51">
    <property type="entry name" value="TRANSCRIPTION FACTOR E2FC"/>
    <property type="match status" value="1"/>
</dbReference>
<reference evidence="10 11" key="1">
    <citation type="submission" date="2021-09" db="EMBL/GenBank/DDBJ databases">
        <title>Genomic insights and catalytic innovation underlie evolution of tropane alkaloids biosynthesis.</title>
        <authorList>
            <person name="Wang Y.-J."/>
            <person name="Tian T."/>
            <person name="Huang J.-P."/>
            <person name="Huang S.-X."/>
        </authorList>
    </citation>
    <scope>NUCLEOTIDE SEQUENCE [LARGE SCALE GENOMIC DNA]</scope>
    <source>
        <strain evidence="10">KIB-2018</strain>
        <tissue evidence="10">Leaf</tissue>
    </source>
</reference>
<comment type="caution">
    <text evidence="10">The sequence shown here is derived from an EMBL/GenBank/DDBJ whole genome shotgun (WGS) entry which is preliminary data.</text>
</comment>
<organism evidence="10 11">
    <name type="scientific">Erythroxylum novogranatense</name>
    <dbReference type="NCBI Taxonomy" id="1862640"/>
    <lineage>
        <taxon>Eukaryota</taxon>
        <taxon>Viridiplantae</taxon>
        <taxon>Streptophyta</taxon>
        <taxon>Embryophyta</taxon>
        <taxon>Tracheophyta</taxon>
        <taxon>Spermatophyta</taxon>
        <taxon>Magnoliopsida</taxon>
        <taxon>eudicotyledons</taxon>
        <taxon>Gunneridae</taxon>
        <taxon>Pentapetalae</taxon>
        <taxon>rosids</taxon>
        <taxon>fabids</taxon>
        <taxon>Malpighiales</taxon>
        <taxon>Erythroxylaceae</taxon>
        <taxon>Erythroxylum</taxon>
    </lineage>
</organism>
<keyword evidence="4 6" id="KW-0804">Transcription</keyword>
<evidence type="ECO:0000313" key="10">
    <source>
        <dbReference type="EMBL" id="KAJ8762145.1"/>
    </source>
</evidence>
<dbReference type="Gene3D" id="1.10.10.10">
    <property type="entry name" value="Winged helix-like DNA-binding domain superfamily/Winged helix DNA-binding domain"/>
    <property type="match status" value="1"/>
</dbReference>
<evidence type="ECO:0000313" key="11">
    <source>
        <dbReference type="Proteomes" id="UP001159364"/>
    </source>
</evidence>
<evidence type="ECO:0000256" key="3">
    <source>
        <dbReference type="ARBA" id="ARBA00023125"/>
    </source>
</evidence>
<keyword evidence="5" id="KW-0131">Cell cycle</keyword>
<sequence length="396" mass="44191">MVNSGGNLSCTRTPHPSEVKLRLLHSRSDPNRNRSSPSLIFSHRTRNMNSYRSVAVCNGDHCSSIDGLSGSQFVADRRHPVSGGLAIKNDETTCDVRGNKETPVSVSMVVVADRIPNPESCPRLRHKKKPKLGENGKPQAQRSNTVSRSVDGLNSGGGCRYDSSLSFLTQKFVELLQEAKDGTLDLNEAAALLKVQKRRIYDITNVLEGIGLIEKTSKNHIRELGDWGPKKFDDRVIRLKDEVQRLYSEERKLDEAIREKEELLKATRADDHNRKYLFLTRQDILSLPSLQTSTLIAIKCPLASYLQVPDPDEDSSFLANGIHEQDSAPARYRMIIRSSVGGPIDLHLLSSESSRSLHPEGCGVQKIVPPDHSFDADYWFLSDPEVRRVGVVSCHF</sequence>
<dbReference type="InterPro" id="IPR015633">
    <property type="entry name" value="E2F"/>
</dbReference>
<name>A0AAV8T5V3_9ROSI</name>
<dbReference type="GO" id="GO:0046983">
    <property type="term" value="F:protein dimerization activity"/>
    <property type="evidence" value="ECO:0007669"/>
    <property type="project" value="InterPro"/>
</dbReference>
<keyword evidence="7" id="KW-0175">Coiled coil</keyword>
<evidence type="ECO:0000256" key="4">
    <source>
        <dbReference type="ARBA" id="ARBA00023163"/>
    </source>
</evidence>
<dbReference type="AlphaFoldDB" id="A0AAV8T5V3"/>
<feature type="coiled-coil region" evidence="7">
    <location>
        <begin position="239"/>
        <end position="270"/>
    </location>
</feature>
<evidence type="ECO:0000256" key="2">
    <source>
        <dbReference type="ARBA" id="ARBA00023015"/>
    </source>
</evidence>
<keyword evidence="11" id="KW-1185">Reference proteome</keyword>
<gene>
    <name evidence="10" type="ORF">K2173_007297</name>
</gene>
<dbReference type="Gene3D" id="6.10.250.540">
    <property type="match status" value="1"/>
</dbReference>
<dbReference type="InterPro" id="IPR036390">
    <property type="entry name" value="WH_DNA-bd_sf"/>
</dbReference>
<dbReference type="InterPro" id="IPR036388">
    <property type="entry name" value="WH-like_DNA-bd_sf"/>
</dbReference>
<comment type="similarity">
    <text evidence="1 6">Belongs to the E2F/DP family.</text>
</comment>
<dbReference type="GO" id="GO:0000978">
    <property type="term" value="F:RNA polymerase II cis-regulatory region sequence-specific DNA binding"/>
    <property type="evidence" value="ECO:0007669"/>
    <property type="project" value="InterPro"/>
</dbReference>
<dbReference type="SUPFAM" id="SSF46785">
    <property type="entry name" value="Winged helix' DNA-binding domain"/>
    <property type="match status" value="1"/>
</dbReference>
<protein>
    <recommendedName>
        <fullName evidence="9">E2F/DP family winged-helix DNA-binding domain-containing protein</fullName>
    </recommendedName>
</protein>
<dbReference type="InterPro" id="IPR003316">
    <property type="entry name" value="E2F_WHTH_DNA-bd_dom"/>
</dbReference>
<evidence type="ECO:0000256" key="8">
    <source>
        <dbReference type="SAM" id="MobiDB-lite"/>
    </source>
</evidence>
<keyword evidence="3 6" id="KW-0238">DNA-binding</keyword>
<keyword evidence="6" id="KW-0539">Nucleus</keyword>
<dbReference type="CDD" id="cd14660">
    <property type="entry name" value="E2F_DD"/>
    <property type="match status" value="1"/>
</dbReference>
<keyword evidence="2 6" id="KW-0805">Transcription regulation</keyword>
<dbReference type="InterPro" id="IPR032198">
    <property type="entry name" value="E2F_CC-MB"/>
</dbReference>
<feature type="region of interest" description="Disordered" evidence="8">
    <location>
        <begin position="117"/>
        <end position="152"/>
    </location>
</feature>
<evidence type="ECO:0000259" key="9">
    <source>
        <dbReference type="SMART" id="SM01372"/>
    </source>
</evidence>
<dbReference type="GO" id="GO:0000981">
    <property type="term" value="F:DNA-binding transcription factor activity, RNA polymerase II-specific"/>
    <property type="evidence" value="ECO:0007669"/>
    <property type="project" value="TreeGrafter"/>
</dbReference>
<accession>A0AAV8T5V3</accession>